<comment type="cofactor">
    <cofactor evidence="1">
        <name>Zn(2+)</name>
        <dbReference type="ChEBI" id="CHEBI:29105"/>
    </cofactor>
</comment>
<dbReference type="InterPro" id="IPR006650">
    <property type="entry name" value="A/AMP_deam_AS"/>
</dbReference>
<dbReference type="GO" id="GO:0005829">
    <property type="term" value="C:cytosol"/>
    <property type="evidence" value="ECO:0007669"/>
    <property type="project" value="TreeGrafter"/>
</dbReference>
<dbReference type="GO" id="GO:0004000">
    <property type="term" value="F:adenosine deaminase activity"/>
    <property type="evidence" value="ECO:0007669"/>
    <property type="project" value="TreeGrafter"/>
</dbReference>
<dbReference type="KEGG" id="lgi:LOTGIDRAFT_171847"/>
<dbReference type="AlphaFoldDB" id="V4BA33"/>
<comment type="subcellular location">
    <subcellularLocation>
        <location evidence="2">Cell membrane</location>
        <topology evidence="2">Peripheral membrane protein</topology>
        <orientation evidence="2">Extracellular side</orientation>
    </subcellularLocation>
</comment>
<feature type="compositionally biased region" description="Basic and acidic residues" evidence="9">
    <location>
        <begin position="110"/>
        <end position="122"/>
    </location>
</feature>
<dbReference type="EMBL" id="KB200149">
    <property type="protein sequence ID" value="ESP02647.1"/>
    <property type="molecule type" value="Genomic_DNA"/>
</dbReference>
<organism evidence="11 12">
    <name type="scientific">Lottia gigantea</name>
    <name type="common">Giant owl limpet</name>
    <dbReference type="NCBI Taxonomy" id="225164"/>
    <lineage>
        <taxon>Eukaryota</taxon>
        <taxon>Metazoa</taxon>
        <taxon>Spiralia</taxon>
        <taxon>Lophotrochozoa</taxon>
        <taxon>Mollusca</taxon>
        <taxon>Gastropoda</taxon>
        <taxon>Patellogastropoda</taxon>
        <taxon>Lottioidea</taxon>
        <taxon>Lottiidae</taxon>
        <taxon>Lottia</taxon>
    </lineage>
</organism>
<keyword evidence="6" id="KW-0479">Metal-binding</keyword>
<dbReference type="GeneID" id="20241928"/>
<dbReference type="PANTHER" id="PTHR11409:SF43">
    <property type="entry name" value="ADENOSINE DEAMINASE"/>
    <property type="match status" value="1"/>
</dbReference>
<evidence type="ECO:0000256" key="5">
    <source>
        <dbReference type="ARBA" id="ARBA00018099"/>
    </source>
</evidence>
<dbReference type="HOGENOM" id="CLU_039228_0_1_1"/>
<comment type="similarity">
    <text evidence="3">Belongs to the metallo-dependent hydrolases superfamily. Adenosine and AMP deaminases family.</text>
</comment>
<dbReference type="GO" id="GO:0046872">
    <property type="term" value="F:metal ion binding"/>
    <property type="evidence" value="ECO:0007669"/>
    <property type="project" value="UniProtKB-KW"/>
</dbReference>
<name>V4BA33_LOTGI</name>
<dbReference type="SUPFAM" id="SSF51556">
    <property type="entry name" value="Metallo-dependent hydrolases"/>
    <property type="match status" value="1"/>
</dbReference>
<dbReference type="GO" id="GO:0009897">
    <property type="term" value="C:external side of plasma membrane"/>
    <property type="evidence" value="ECO:0007669"/>
    <property type="project" value="TreeGrafter"/>
</dbReference>
<dbReference type="Gene3D" id="3.20.20.140">
    <property type="entry name" value="Metal-dependent hydrolases"/>
    <property type="match status" value="1"/>
</dbReference>
<keyword evidence="12" id="KW-1185">Reference proteome</keyword>
<dbReference type="InterPro" id="IPR006330">
    <property type="entry name" value="Ado/ade_deaminase"/>
</dbReference>
<dbReference type="NCBIfam" id="TIGR01430">
    <property type="entry name" value="aden_deam"/>
    <property type="match status" value="1"/>
</dbReference>
<evidence type="ECO:0000256" key="1">
    <source>
        <dbReference type="ARBA" id="ARBA00001947"/>
    </source>
</evidence>
<evidence type="ECO:0000259" key="10">
    <source>
        <dbReference type="Pfam" id="PF00962"/>
    </source>
</evidence>
<accession>V4BA33</accession>
<dbReference type="OMA" id="NHFTIHA"/>
<dbReference type="GO" id="GO:0060169">
    <property type="term" value="P:negative regulation of adenosine receptor signaling pathway"/>
    <property type="evidence" value="ECO:0007669"/>
    <property type="project" value="TreeGrafter"/>
</dbReference>
<gene>
    <name evidence="11" type="ORF">LOTGIDRAFT_171847</name>
</gene>
<keyword evidence="8" id="KW-0862">Zinc</keyword>
<dbReference type="STRING" id="225164.V4BA33"/>
<protein>
    <recommendedName>
        <fullName evidence="5">Adenosine deaminase</fullName>
        <ecNumber evidence="4">3.5.4.4</ecNumber>
    </recommendedName>
</protein>
<evidence type="ECO:0000256" key="7">
    <source>
        <dbReference type="ARBA" id="ARBA00022801"/>
    </source>
</evidence>
<dbReference type="GO" id="GO:0043103">
    <property type="term" value="P:hypoxanthine salvage"/>
    <property type="evidence" value="ECO:0007669"/>
    <property type="project" value="TreeGrafter"/>
</dbReference>
<dbReference type="CTD" id="20241928"/>
<dbReference type="Pfam" id="PF00962">
    <property type="entry name" value="A_deaminase"/>
    <property type="match status" value="1"/>
</dbReference>
<evidence type="ECO:0000256" key="8">
    <source>
        <dbReference type="ARBA" id="ARBA00022833"/>
    </source>
</evidence>
<dbReference type="FunFam" id="3.20.20.140:FF:000057">
    <property type="entry name" value="Adenosine deaminase"/>
    <property type="match status" value="1"/>
</dbReference>
<evidence type="ECO:0000256" key="3">
    <source>
        <dbReference type="ARBA" id="ARBA00006676"/>
    </source>
</evidence>
<dbReference type="Proteomes" id="UP000030746">
    <property type="component" value="Unassembled WGS sequence"/>
</dbReference>
<dbReference type="InterPro" id="IPR032466">
    <property type="entry name" value="Metal_Hydrolase"/>
</dbReference>
<proteinExistence type="inferred from homology"/>
<dbReference type="GO" id="GO:0046103">
    <property type="term" value="P:inosine biosynthetic process"/>
    <property type="evidence" value="ECO:0007669"/>
    <property type="project" value="TreeGrafter"/>
</dbReference>
<dbReference type="GO" id="GO:0006154">
    <property type="term" value="P:adenosine catabolic process"/>
    <property type="evidence" value="ECO:0007669"/>
    <property type="project" value="TreeGrafter"/>
</dbReference>
<sequence length="366" mass="41142">MSKDDPPKSNPFPYKVELHVHIDGSVRPQTLLDIASKRDIQWEYNDLKSLTDVICLKEPSSLQQLLRAFDTFMPVLAGDSEALYRIAYEFCEDCARQGIKYAEARYSPHEMANDSEKPEHSSKSGNLSPSDVVSTISDGLQKGSEDFGVNVKSILCCMRHRPEWSMETVDLCRRYQDEGVVGIDIAGEEYPVCGQDSSSESLHLKAFLEAERLGIHRTAHAGEVGSAKVVQEAMDQLKVERIGHGYVSLDDPVLYQRALHQQIHFELCPISSIRTSAVGTDISKHPLLRFAKDKANYSINTDDPVIFTNSLAEDYQMALDAGLSRQQVIDSIFNAARSCFAPEKEKEKLLRDLKQIYITEKVERIV</sequence>
<dbReference type="EC" id="3.5.4.4" evidence="4"/>
<evidence type="ECO:0000256" key="4">
    <source>
        <dbReference type="ARBA" id="ARBA00012784"/>
    </source>
</evidence>
<dbReference type="OrthoDB" id="272271at2759"/>
<evidence type="ECO:0000256" key="6">
    <source>
        <dbReference type="ARBA" id="ARBA00022723"/>
    </source>
</evidence>
<evidence type="ECO:0000256" key="2">
    <source>
        <dbReference type="ARBA" id="ARBA00004296"/>
    </source>
</evidence>
<evidence type="ECO:0000313" key="11">
    <source>
        <dbReference type="EMBL" id="ESP02647.1"/>
    </source>
</evidence>
<dbReference type="RefSeq" id="XP_009046668.1">
    <property type="nucleotide sequence ID" value="XM_009048420.1"/>
</dbReference>
<reference evidence="11 12" key="1">
    <citation type="journal article" date="2013" name="Nature">
        <title>Insights into bilaterian evolution from three spiralian genomes.</title>
        <authorList>
            <person name="Simakov O."/>
            <person name="Marletaz F."/>
            <person name="Cho S.J."/>
            <person name="Edsinger-Gonzales E."/>
            <person name="Havlak P."/>
            <person name="Hellsten U."/>
            <person name="Kuo D.H."/>
            <person name="Larsson T."/>
            <person name="Lv J."/>
            <person name="Arendt D."/>
            <person name="Savage R."/>
            <person name="Osoegawa K."/>
            <person name="de Jong P."/>
            <person name="Grimwood J."/>
            <person name="Chapman J.A."/>
            <person name="Shapiro H."/>
            <person name="Aerts A."/>
            <person name="Otillar R.P."/>
            <person name="Terry A.Y."/>
            <person name="Boore J.L."/>
            <person name="Grigoriev I.V."/>
            <person name="Lindberg D.R."/>
            <person name="Seaver E.C."/>
            <person name="Weisblat D.A."/>
            <person name="Putnam N.H."/>
            <person name="Rokhsar D.S."/>
        </authorList>
    </citation>
    <scope>NUCLEOTIDE SEQUENCE [LARGE SCALE GENOMIC DNA]</scope>
</reference>
<dbReference type="GO" id="GO:0009168">
    <property type="term" value="P:purine ribonucleoside monophosphate biosynthetic process"/>
    <property type="evidence" value="ECO:0007669"/>
    <property type="project" value="InterPro"/>
</dbReference>
<feature type="region of interest" description="Disordered" evidence="9">
    <location>
        <begin position="110"/>
        <end position="129"/>
    </location>
</feature>
<evidence type="ECO:0000313" key="12">
    <source>
        <dbReference type="Proteomes" id="UP000030746"/>
    </source>
</evidence>
<evidence type="ECO:0000256" key="9">
    <source>
        <dbReference type="SAM" id="MobiDB-lite"/>
    </source>
</evidence>
<dbReference type="PANTHER" id="PTHR11409">
    <property type="entry name" value="ADENOSINE DEAMINASE"/>
    <property type="match status" value="1"/>
</dbReference>
<feature type="domain" description="Adenosine deaminase" evidence="10">
    <location>
        <begin position="15"/>
        <end position="354"/>
    </location>
</feature>
<keyword evidence="7" id="KW-0378">Hydrolase</keyword>
<dbReference type="PROSITE" id="PS00485">
    <property type="entry name" value="A_DEAMINASE"/>
    <property type="match status" value="1"/>
</dbReference>
<dbReference type="InterPro" id="IPR001365">
    <property type="entry name" value="A_deaminase_dom"/>
</dbReference>